<dbReference type="GO" id="GO:0008932">
    <property type="term" value="F:lytic endotransglycosylase activity"/>
    <property type="evidence" value="ECO:0007669"/>
    <property type="project" value="UniProtKB-UniRule"/>
</dbReference>
<dbReference type="Proteomes" id="UP000006695">
    <property type="component" value="Chromosome"/>
</dbReference>
<dbReference type="GO" id="GO:0009252">
    <property type="term" value="P:peptidoglycan biosynthetic process"/>
    <property type="evidence" value="ECO:0007669"/>
    <property type="project" value="UniProtKB-UniRule"/>
</dbReference>
<keyword evidence="1 7" id="KW-1003">Cell membrane</keyword>
<dbReference type="Gene3D" id="3.30.160.60">
    <property type="entry name" value="Classic Zinc Finger"/>
    <property type="match status" value="1"/>
</dbReference>
<dbReference type="PANTHER" id="PTHR30518:SF2">
    <property type="entry name" value="ENDOLYTIC MUREIN TRANSGLYCOSYLASE"/>
    <property type="match status" value="1"/>
</dbReference>
<evidence type="ECO:0000313" key="9">
    <source>
        <dbReference type="Proteomes" id="UP000006695"/>
    </source>
</evidence>
<keyword evidence="9" id="KW-1185">Reference proteome</keyword>
<dbReference type="HAMAP" id="MF_02065">
    <property type="entry name" value="MltG"/>
    <property type="match status" value="1"/>
</dbReference>
<dbReference type="GO" id="GO:0005886">
    <property type="term" value="C:plasma membrane"/>
    <property type="evidence" value="ECO:0007669"/>
    <property type="project" value="UniProtKB-UniRule"/>
</dbReference>
<sequence>MKRYLYFLHNKKLSLLLVTGLLLLAPVLRFAFFLTTSAGDGRNVQMLDIGHGSSPGKMAADLETKKIISSARLFTLYTRFSGADARLKAGLYQFNDGMKPTEIVHKMVAGDVYLRLFALPEGYSTYQAAELLQSRRFFSKESFLKQCVNRKLLAELGIPGKSVEGYLYPGAYNIPPNMDEAELIRQMVRKFNEVYADKFDDRAKKLAMNRHKVLTLASMIEKEAVDPSERPIISAVFYNRLKKGMRLQSDPTAVYGVRAFAGKVSKQDIMRHSDYNTYLINGIPPGPIGNPSSAAIEAVLSPAQCDYLYFVAKKDGNHFFSKNLEEHNQAVNRYLKSSAAAPPATQHIAGYTNDQPNLTGRR</sequence>
<evidence type="ECO:0000313" key="8">
    <source>
        <dbReference type="EMBL" id="ABQ27772.1"/>
    </source>
</evidence>
<evidence type="ECO:0000256" key="1">
    <source>
        <dbReference type="ARBA" id="ARBA00022475"/>
    </source>
</evidence>
<reference evidence="8 9" key="1">
    <citation type="submission" date="2007-05" db="EMBL/GenBank/DDBJ databases">
        <title>Complete sequence of Geobacter uraniireducens Rf4.</title>
        <authorList>
            <consortium name="US DOE Joint Genome Institute"/>
            <person name="Copeland A."/>
            <person name="Lucas S."/>
            <person name="Lapidus A."/>
            <person name="Barry K."/>
            <person name="Detter J.C."/>
            <person name="Glavina del Rio T."/>
            <person name="Hammon N."/>
            <person name="Israni S."/>
            <person name="Dalin E."/>
            <person name="Tice H."/>
            <person name="Pitluck S."/>
            <person name="Chertkov O."/>
            <person name="Brettin T."/>
            <person name="Bruce D."/>
            <person name="Han C."/>
            <person name="Schmutz J."/>
            <person name="Larimer F."/>
            <person name="Land M."/>
            <person name="Hauser L."/>
            <person name="Kyrpides N."/>
            <person name="Mikhailova N."/>
            <person name="Shelobolina E."/>
            <person name="Aklujkar M."/>
            <person name="Lovley D."/>
            <person name="Richardson P."/>
        </authorList>
    </citation>
    <scope>NUCLEOTIDE SEQUENCE [LARGE SCALE GENOMIC DNA]</scope>
    <source>
        <strain evidence="8 9">Rf4</strain>
    </source>
</reference>
<evidence type="ECO:0000256" key="7">
    <source>
        <dbReference type="HAMAP-Rule" id="MF_02065"/>
    </source>
</evidence>
<dbReference type="KEGG" id="gur:Gura_3618"/>
<evidence type="ECO:0000256" key="3">
    <source>
        <dbReference type="ARBA" id="ARBA00022989"/>
    </source>
</evidence>
<dbReference type="Pfam" id="PF02618">
    <property type="entry name" value="YceG"/>
    <property type="match status" value="1"/>
</dbReference>
<keyword evidence="4 7" id="KW-0472">Membrane</keyword>
<comment type="function">
    <text evidence="7">Functions as a peptidoglycan terminase that cleaves nascent peptidoglycan strands endolytically to terminate their elongation.</text>
</comment>
<keyword evidence="7" id="KW-0997">Cell inner membrane</keyword>
<keyword evidence="5 7" id="KW-0456">Lyase</keyword>
<dbReference type="PANTHER" id="PTHR30518">
    <property type="entry name" value="ENDOLYTIC MUREIN TRANSGLYCOSYLASE"/>
    <property type="match status" value="1"/>
</dbReference>
<dbReference type="NCBIfam" id="TIGR00247">
    <property type="entry name" value="endolytic transglycosylase MltG"/>
    <property type="match status" value="1"/>
</dbReference>
<dbReference type="EMBL" id="CP000698">
    <property type="protein sequence ID" value="ABQ27772.1"/>
    <property type="molecule type" value="Genomic_DNA"/>
</dbReference>
<dbReference type="AlphaFoldDB" id="A5G7K4"/>
<comment type="catalytic activity">
    <reaction evidence="7">
        <text>a peptidoglycan chain = a peptidoglycan chain with N-acetyl-1,6-anhydromuramyl-[peptide] at the reducing end + a peptidoglycan chain with N-acetylglucosamine at the non-reducing end.</text>
        <dbReference type="EC" id="4.2.2.29"/>
    </reaction>
</comment>
<keyword evidence="6 7" id="KW-0961">Cell wall biogenesis/degradation</keyword>
<dbReference type="InterPro" id="IPR003770">
    <property type="entry name" value="MLTG-like"/>
</dbReference>
<dbReference type="Gene3D" id="3.30.1490.480">
    <property type="entry name" value="Endolytic murein transglycosylase"/>
    <property type="match status" value="1"/>
</dbReference>
<protein>
    <recommendedName>
        <fullName evidence="7">Endolytic murein transglycosylase</fullName>
        <ecNumber evidence="7">4.2.2.29</ecNumber>
    </recommendedName>
    <alternativeName>
        <fullName evidence="7">Peptidoglycan lytic transglycosylase</fullName>
    </alternativeName>
    <alternativeName>
        <fullName evidence="7">Peptidoglycan polymerization terminase</fullName>
    </alternativeName>
</protein>
<keyword evidence="2 7" id="KW-0812">Transmembrane</keyword>
<evidence type="ECO:0000256" key="4">
    <source>
        <dbReference type="ARBA" id="ARBA00023136"/>
    </source>
</evidence>
<gene>
    <name evidence="7" type="primary">mltG</name>
    <name evidence="8" type="ordered locus">Gura_3618</name>
</gene>
<accession>A5G7K4</accession>
<organism evidence="8 9">
    <name type="scientific">Geotalea uraniireducens (strain Rf4)</name>
    <name type="common">Geobacter uraniireducens</name>
    <dbReference type="NCBI Taxonomy" id="351605"/>
    <lineage>
        <taxon>Bacteria</taxon>
        <taxon>Pseudomonadati</taxon>
        <taxon>Thermodesulfobacteriota</taxon>
        <taxon>Desulfuromonadia</taxon>
        <taxon>Geobacterales</taxon>
        <taxon>Geobacteraceae</taxon>
        <taxon>Geotalea</taxon>
    </lineage>
</organism>
<proteinExistence type="inferred from homology"/>
<feature type="site" description="Important for catalytic activity" evidence="7">
    <location>
        <position position="223"/>
    </location>
</feature>
<name>A5G7K4_GEOUR</name>
<keyword evidence="3 7" id="KW-1133">Transmembrane helix</keyword>
<dbReference type="GO" id="GO:0071555">
    <property type="term" value="P:cell wall organization"/>
    <property type="evidence" value="ECO:0007669"/>
    <property type="project" value="UniProtKB-KW"/>
</dbReference>
<evidence type="ECO:0000256" key="6">
    <source>
        <dbReference type="ARBA" id="ARBA00023316"/>
    </source>
</evidence>
<dbReference type="RefSeq" id="WP_011940427.1">
    <property type="nucleotide sequence ID" value="NC_009483.1"/>
</dbReference>
<dbReference type="EC" id="4.2.2.29" evidence="7"/>
<comment type="similarity">
    <text evidence="7">Belongs to the transglycosylase MltG family.</text>
</comment>
<dbReference type="CDD" id="cd08010">
    <property type="entry name" value="MltG_like"/>
    <property type="match status" value="1"/>
</dbReference>
<dbReference type="OrthoDB" id="9814591at2"/>
<evidence type="ECO:0000256" key="2">
    <source>
        <dbReference type="ARBA" id="ARBA00022692"/>
    </source>
</evidence>
<dbReference type="STRING" id="351605.Gura_3618"/>
<dbReference type="HOGENOM" id="CLU_025574_2_0_7"/>
<evidence type="ECO:0000256" key="5">
    <source>
        <dbReference type="ARBA" id="ARBA00023239"/>
    </source>
</evidence>